<dbReference type="PANTHER" id="PTHR12629:SF0">
    <property type="entry name" value="DIPHOSPHOINOSITOL-POLYPHOSPHATE DIPHOSPHATASE"/>
    <property type="match status" value="1"/>
</dbReference>
<dbReference type="Proteomes" id="UP000503462">
    <property type="component" value="Chromosome 2"/>
</dbReference>
<dbReference type="GO" id="GO:0008486">
    <property type="term" value="F:diphosphoinositol-polyphosphate diphosphatase activity"/>
    <property type="evidence" value="ECO:0007669"/>
    <property type="project" value="TreeGrafter"/>
</dbReference>
<accession>A0A6H0XQ09</accession>
<reference evidence="6 7" key="1">
    <citation type="journal article" date="2016" name="Sci. Rep.">
        <title>Peltaster fructicola genome reveals evolution from an invasive phytopathogen to an ectophytic parasite.</title>
        <authorList>
            <person name="Xu C."/>
            <person name="Chen H."/>
            <person name="Gleason M.L."/>
            <person name="Xu J.R."/>
            <person name="Liu H."/>
            <person name="Zhang R."/>
            <person name="Sun G."/>
        </authorList>
    </citation>
    <scope>NUCLEOTIDE SEQUENCE [LARGE SCALE GENOMIC DNA]</scope>
    <source>
        <strain evidence="6 7">LNHT1506</strain>
    </source>
</reference>
<organism evidence="6 7">
    <name type="scientific">Peltaster fructicola</name>
    <dbReference type="NCBI Taxonomy" id="286661"/>
    <lineage>
        <taxon>Eukaryota</taxon>
        <taxon>Fungi</taxon>
        <taxon>Dikarya</taxon>
        <taxon>Ascomycota</taxon>
        <taxon>Pezizomycotina</taxon>
        <taxon>Dothideomycetes</taxon>
        <taxon>Dothideomycetes incertae sedis</taxon>
        <taxon>Peltaster</taxon>
    </lineage>
</organism>
<dbReference type="AlphaFoldDB" id="A0A6H0XQ09"/>
<dbReference type="Pfam" id="PF00293">
    <property type="entry name" value="NUDIX"/>
    <property type="match status" value="1"/>
</dbReference>
<dbReference type="Gene3D" id="3.90.79.10">
    <property type="entry name" value="Nucleoside Triphosphate Pyrophosphohydrolase"/>
    <property type="match status" value="1"/>
</dbReference>
<dbReference type="GO" id="GO:0034432">
    <property type="term" value="F:bis(5'-adenosyl)-pentaphosphatase activity"/>
    <property type="evidence" value="ECO:0007669"/>
    <property type="project" value="TreeGrafter"/>
</dbReference>
<dbReference type="GO" id="GO:0000298">
    <property type="term" value="F:endopolyphosphatase activity"/>
    <property type="evidence" value="ECO:0007669"/>
    <property type="project" value="TreeGrafter"/>
</dbReference>
<dbReference type="InterPro" id="IPR015797">
    <property type="entry name" value="NUDIX_hydrolase-like_dom_sf"/>
</dbReference>
<evidence type="ECO:0000256" key="2">
    <source>
        <dbReference type="ARBA" id="ARBA00022723"/>
    </source>
</evidence>
<comment type="cofactor">
    <cofactor evidence="1">
        <name>Mg(2+)</name>
        <dbReference type="ChEBI" id="CHEBI:18420"/>
    </cofactor>
</comment>
<gene>
    <name evidence="6" type="ORF">AMS68_002293</name>
</gene>
<keyword evidence="2" id="KW-0479">Metal-binding</keyword>
<dbReference type="PROSITE" id="PS51462">
    <property type="entry name" value="NUDIX"/>
    <property type="match status" value="1"/>
</dbReference>
<dbReference type="SUPFAM" id="SSF55811">
    <property type="entry name" value="Nudix"/>
    <property type="match status" value="1"/>
</dbReference>
<dbReference type="InterPro" id="IPR047198">
    <property type="entry name" value="DDP-like_NUDIX"/>
</dbReference>
<keyword evidence="3" id="KW-0378">Hydrolase</keyword>
<dbReference type="GO" id="GO:1901911">
    <property type="term" value="P:adenosine 5'-(hexahydrogen pentaphosphate) catabolic process"/>
    <property type="evidence" value="ECO:0007669"/>
    <property type="project" value="TreeGrafter"/>
</dbReference>
<dbReference type="CDD" id="cd04666">
    <property type="entry name" value="NUDIX_DIPP2_like_Nudt4"/>
    <property type="match status" value="1"/>
</dbReference>
<evidence type="ECO:0000256" key="4">
    <source>
        <dbReference type="ARBA" id="ARBA00022842"/>
    </source>
</evidence>
<dbReference type="GO" id="GO:0005634">
    <property type="term" value="C:nucleus"/>
    <property type="evidence" value="ECO:0007669"/>
    <property type="project" value="TreeGrafter"/>
</dbReference>
<evidence type="ECO:0000313" key="7">
    <source>
        <dbReference type="Proteomes" id="UP000503462"/>
    </source>
</evidence>
<dbReference type="GO" id="GO:0046872">
    <property type="term" value="F:metal ion binding"/>
    <property type="evidence" value="ECO:0007669"/>
    <property type="project" value="UniProtKB-KW"/>
</dbReference>
<evidence type="ECO:0000259" key="5">
    <source>
        <dbReference type="PROSITE" id="PS51462"/>
    </source>
</evidence>
<evidence type="ECO:0000313" key="6">
    <source>
        <dbReference type="EMBL" id="QIW96775.1"/>
    </source>
</evidence>
<protein>
    <recommendedName>
        <fullName evidence="5">Nudix hydrolase domain-containing protein</fullName>
    </recommendedName>
</protein>
<proteinExistence type="predicted"/>
<dbReference type="GO" id="GO:1901909">
    <property type="term" value="P:diadenosine hexaphosphate catabolic process"/>
    <property type="evidence" value="ECO:0007669"/>
    <property type="project" value="TreeGrafter"/>
</dbReference>
<feature type="domain" description="Nudix hydrolase" evidence="5">
    <location>
        <begin position="20"/>
        <end position="155"/>
    </location>
</feature>
<sequence>MALPMHSRVGRDKQRYGAGGERLVAGVVPVSSDNTQVLLIQSSRRKGWVLPKGGWEADEATQEDAAKREAWEEAGIETTIDKDLGVIDERRTEEQIKKHGEHAPRAQYRFFQVKVTREADQWPESHKRARQWMSYQEARELLKERPELLEALERSSVRRG</sequence>
<dbReference type="OrthoDB" id="2011998at2759"/>
<name>A0A6H0XQ09_9PEZI</name>
<dbReference type="PANTHER" id="PTHR12629">
    <property type="entry name" value="DIPHOSPHOINOSITOL POLYPHOSPHATE PHOSPHOHYDROLASE"/>
    <property type="match status" value="1"/>
</dbReference>
<keyword evidence="4" id="KW-0460">Magnesium</keyword>
<evidence type="ECO:0000256" key="1">
    <source>
        <dbReference type="ARBA" id="ARBA00001946"/>
    </source>
</evidence>
<dbReference type="GO" id="GO:0071543">
    <property type="term" value="P:diphosphoinositol polyphosphate metabolic process"/>
    <property type="evidence" value="ECO:0007669"/>
    <property type="project" value="TreeGrafter"/>
</dbReference>
<dbReference type="GO" id="GO:0034431">
    <property type="term" value="F:bis(5'-adenosyl)-hexaphosphatase activity"/>
    <property type="evidence" value="ECO:0007669"/>
    <property type="project" value="TreeGrafter"/>
</dbReference>
<dbReference type="InterPro" id="IPR000086">
    <property type="entry name" value="NUDIX_hydrolase_dom"/>
</dbReference>
<dbReference type="EMBL" id="CP051140">
    <property type="protein sequence ID" value="QIW96775.1"/>
    <property type="molecule type" value="Genomic_DNA"/>
</dbReference>
<dbReference type="GO" id="GO:0005737">
    <property type="term" value="C:cytoplasm"/>
    <property type="evidence" value="ECO:0007669"/>
    <property type="project" value="TreeGrafter"/>
</dbReference>
<keyword evidence="7" id="KW-1185">Reference proteome</keyword>
<dbReference type="GO" id="GO:1901907">
    <property type="term" value="P:diadenosine pentaphosphate catabolic process"/>
    <property type="evidence" value="ECO:0007669"/>
    <property type="project" value="TreeGrafter"/>
</dbReference>
<evidence type="ECO:0000256" key="3">
    <source>
        <dbReference type="ARBA" id="ARBA00022801"/>
    </source>
</evidence>